<dbReference type="PANTHER" id="PTHR12788">
    <property type="entry name" value="PROTEIN-TYROSINE SULFOTRANSFERASE 2"/>
    <property type="match status" value="1"/>
</dbReference>
<gene>
    <name evidence="2" type="ORF">NT6N_33990</name>
</gene>
<dbReference type="EMBL" id="AP026866">
    <property type="protein sequence ID" value="BDS08359.1"/>
    <property type="molecule type" value="Genomic_DNA"/>
</dbReference>
<name>A0AAT9FR33_9BACT</name>
<dbReference type="SUPFAM" id="SSF52540">
    <property type="entry name" value="P-loop containing nucleoside triphosphate hydrolases"/>
    <property type="match status" value="1"/>
</dbReference>
<reference evidence="2" key="1">
    <citation type="submission" date="2024-07" db="EMBL/GenBank/DDBJ databases">
        <title>Complete genome sequence of Verrucomicrobiaceae bacterium NT6N.</title>
        <authorList>
            <person name="Huang C."/>
            <person name="Takami H."/>
            <person name="Hamasaki K."/>
        </authorList>
    </citation>
    <scope>NUCLEOTIDE SEQUENCE</scope>
    <source>
        <strain evidence="2">NT6N</strain>
    </source>
</reference>
<sequence>MGKTAKYQKLLERAAISAQNGRFPQAISSYLVLAKQFPENPEISLQLAHALGLSGQRKAAKKIHLALWKTLDGAPDLLVRIARDLEEWQDYHGALELWSELSTYPSKYQSDARFHQVRLLERTNQEIEAIRRWSSVNWNDNNTWGRHWLAGRLSQRSGDLGKAREEFEKALALAHGESIAKCTSALARLADQMGDYEDAYKWVMETVSARSDEAEHMKLAFPMSQEAVELPAITEVNSMRASGERPVIFLTGMPRSGTTLLAHKLADRFSVDLSEEFDYIKQLVDNSAFQKSPMTPDKLVGKPSNKKYIAAYWRAQHESGLTDQLNGHTPLLDKNPSLALLAPWLLALFPNLKILWVERDPRDLWISSVMLDAPVNGATCMWQNPEDYGKWCAQQAELRERLNSLLPPEQFIKVDYQSLVSQPDSVLTDIAQRFSLEPNESRATASHLVTSPSYEEVVKPIAKNRVERWKNYRLLLSDVERKAFDQLPELYQYKPH</sequence>
<dbReference type="GO" id="GO:0008476">
    <property type="term" value="F:protein-tyrosine sulfotransferase activity"/>
    <property type="evidence" value="ECO:0007669"/>
    <property type="project" value="InterPro"/>
</dbReference>
<dbReference type="AlphaFoldDB" id="A0AAT9FR33"/>
<dbReference type="InterPro" id="IPR011990">
    <property type="entry name" value="TPR-like_helical_dom_sf"/>
</dbReference>
<dbReference type="Gene3D" id="1.25.40.10">
    <property type="entry name" value="Tetratricopeptide repeat domain"/>
    <property type="match status" value="1"/>
</dbReference>
<dbReference type="Pfam" id="PF13469">
    <property type="entry name" value="Sulfotransfer_3"/>
    <property type="match status" value="1"/>
</dbReference>
<keyword evidence="1" id="KW-0808">Transferase</keyword>
<protein>
    <recommendedName>
        <fullName evidence="3">Sulfotransferase family protein</fullName>
    </recommendedName>
</protein>
<dbReference type="InterPro" id="IPR027417">
    <property type="entry name" value="P-loop_NTPase"/>
</dbReference>
<evidence type="ECO:0000256" key="1">
    <source>
        <dbReference type="ARBA" id="ARBA00022679"/>
    </source>
</evidence>
<organism evidence="2">
    <name type="scientific">Oceaniferula spumae</name>
    <dbReference type="NCBI Taxonomy" id="2979115"/>
    <lineage>
        <taxon>Bacteria</taxon>
        <taxon>Pseudomonadati</taxon>
        <taxon>Verrucomicrobiota</taxon>
        <taxon>Verrucomicrobiia</taxon>
        <taxon>Verrucomicrobiales</taxon>
        <taxon>Verrucomicrobiaceae</taxon>
        <taxon>Oceaniferula</taxon>
    </lineage>
</organism>
<dbReference type="Gene3D" id="3.40.50.300">
    <property type="entry name" value="P-loop containing nucleotide triphosphate hydrolases"/>
    <property type="match status" value="1"/>
</dbReference>
<dbReference type="PANTHER" id="PTHR12788:SF10">
    <property type="entry name" value="PROTEIN-TYROSINE SULFOTRANSFERASE"/>
    <property type="match status" value="1"/>
</dbReference>
<proteinExistence type="predicted"/>
<evidence type="ECO:0000313" key="2">
    <source>
        <dbReference type="EMBL" id="BDS08359.1"/>
    </source>
</evidence>
<accession>A0AAT9FR33</accession>
<dbReference type="SUPFAM" id="SSF48452">
    <property type="entry name" value="TPR-like"/>
    <property type="match status" value="1"/>
</dbReference>
<evidence type="ECO:0008006" key="3">
    <source>
        <dbReference type="Google" id="ProtNLM"/>
    </source>
</evidence>
<dbReference type="InterPro" id="IPR026634">
    <property type="entry name" value="TPST-like"/>
</dbReference>
<dbReference type="KEGG" id="osu:NT6N_33990"/>